<evidence type="ECO:0000313" key="1">
    <source>
        <dbReference type="EMBL" id="TDC19889.1"/>
    </source>
</evidence>
<dbReference type="AlphaFoldDB" id="A0A4R4PCM0"/>
<keyword evidence="2" id="KW-1185">Reference proteome</keyword>
<protein>
    <submittedName>
        <fullName evidence="1">Uncharacterized protein</fullName>
    </submittedName>
</protein>
<comment type="caution">
    <text evidence="1">The sequence shown here is derived from an EMBL/GenBank/DDBJ whole genome shotgun (WGS) entry which is preliminary data.</text>
</comment>
<evidence type="ECO:0000313" key="2">
    <source>
        <dbReference type="Proteomes" id="UP000295431"/>
    </source>
</evidence>
<dbReference type="OrthoDB" id="1551204at2"/>
<sequence length="73" mass="8416">MVRDARSRDAPLPMTDWEKDAEILVLRHQITVLERQLDGPRVRFAGPDRALLAALLRENPGWGYRRVHGELLT</sequence>
<gene>
    <name evidence="1" type="ORF">E1284_01730</name>
</gene>
<dbReference type="Proteomes" id="UP000295431">
    <property type="component" value="Unassembled WGS sequence"/>
</dbReference>
<dbReference type="EMBL" id="SMJW01000004">
    <property type="protein sequence ID" value="TDC19889.1"/>
    <property type="molecule type" value="Genomic_DNA"/>
</dbReference>
<proteinExistence type="predicted"/>
<organism evidence="1 2">
    <name type="scientific">Actinomadura bangladeshensis</name>
    <dbReference type="NCBI Taxonomy" id="453573"/>
    <lineage>
        <taxon>Bacteria</taxon>
        <taxon>Bacillati</taxon>
        <taxon>Actinomycetota</taxon>
        <taxon>Actinomycetes</taxon>
        <taxon>Streptosporangiales</taxon>
        <taxon>Thermomonosporaceae</taxon>
        <taxon>Actinomadura</taxon>
    </lineage>
</organism>
<accession>A0A4R4PCM0</accession>
<reference evidence="1 2" key="1">
    <citation type="submission" date="2019-03" db="EMBL/GenBank/DDBJ databases">
        <title>Draft genome sequences of novel Actinobacteria.</title>
        <authorList>
            <person name="Sahin N."/>
            <person name="Ay H."/>
            <person name="Saygin H."/>
        </authorList>
    </citation>
    <scope>NUCLEOTIDE SEQUENCE [LARGE SCALE GENOMIC DNA]</scope>
    <source>
        <strain evidence="1 2">DSM 45347</strain>
    </source>
</reference>
<name>A0A4R4PCM0_9ACTN</name>